<dbReference type="OrthoDB" id="2191697at2759"/>
<comment type="caution">
    <text evidence="1">The sequence shown here is derived from an EMBL/GenBank/DDBJ whole genome shotgun (WGS) entry which is preliminary data.</text>
</comment>
<name>A0A1W0E6G5_9MICR</name>
<dbReference type="Proteomes" id="UP000192758">
    <property type="component" value="Unassembled WGS sequence"/>
</dbReference>
<sequence>MGLNKKKNTIDKSVQIRILKAMNKLNFFGPFKHFNMIILLKGLKQPNIITPQLVYKYLSTEFDTKYYESKEVENIQKSCSYFDSIFDE</sequence>
<dbReference type="AlphaFoldDB" id="A0A1W0E6G5"/>
<accession>A0A1W0E6G5</accession>
<keyword evidence="2" id="KW-1185">Reference proteome</keyword>
<proteinExistence type="predicted"/>
<organism evidence="1 2">
    <name type="scientific">Ecytonucleospora hepatopenaei</name>
    <dbReference type="NCBI Taxonomy" id="646526"/>
    <lineage>
        <taxon>Eukaryota</taxon>
        <taxon>Fungi</taxon>
        <taxon>Fungi incertae sedis</taxon>
        <taxon>Microsporidia</taxon>
        <taxon>Enterocytozoonidae</taxon>
        <taxon>Ecytonucleospora</taxon>
    </lineage>
</organism>
<protein>
    <submittedName>
        <fullName evidence="1">Uncharacterized protein</fullName>
    </submittedName>
</protein>
<dbReference type="EMBL" id="MNPJ01000016">
    <property type="protein sequence ID" value="OQS54841.1"/>
    <property type="molecule type" value="Genomic_DNA"/>
</dbReference>
<gene>
    <name evidence="1" type="ORF">EHP00_196</name>
</gene>
<reference evidence="1 2" key="1">
    <citation type="journal article" date="2017" name="Environ. Microbiol.">
        <title>Decay of the glycolytic pathway and adaptation to intranuclear parasitism within Enterocytozoonidae microsporidia.</title>
        <authorList>
            <person name="Wiredu Boakye D."/>
            <person name="Jaroenlak P."/>
            <person name="Prachumwat A."/>
            <person name="Williams T.A."/>
            <person name="Bateman K.S."/>
            <person name="Itsathitphaisarn O."/>
            <person name="Sritunyalucksana K."/>
            <person name="Paszkiewicz K.H."/>
            <person name="Moore K.A."/>
            <person name="Stentiford G.D."/>
            <person name="Williams B.A."/>
        </authorList>
    </citation>
    <scope>NUCLEOTIDE SEQUENCE [LARGE SCALE GENOMIC DNA]</scope>
    <source>
        <strain evidence="1 2">TH1</strain>
    </source>
</reference>
<dbReference type="VEuPathDB" id="MicrosporidiaDB:EHP00_196"/>
<evidence type="ECO:0000313" key="1">
    <source>
        <dbReference type="EMBL" id="OQS54841.1"/>
    </source>
</evidence>
<evidence type="ECO:0000313" key="2">
    <source>
        <dbReference type="Proteomes" id="UP000192758"/>
    </source>
</evidence>